<protein>
    <submittedName>
        <fullName evidence="3">ROK family protein</fullName>
    </submittedName>
</protein>
<dbReference type="Pfam" id="PF00480">
    <property type="entry name" value="ROK"/>
    <property type="match status" value="1"/>
</dbReference>
<evidence type="ECO:0000313" key="4">
    <source>
        <dbReference type="Proteomes" id="UP000572528"/>
    </source>
</evidence>
<dbReference type="InterPro" id="IPR000600">
    <property type="entry name" value="ROK"/>
</dbReference>
<dbReference type="AlphaFoldDB" id="A0A853EKP5"/>
<dbReference type="RefSeq" id="WP_179900107.1">
    <property type="nucleotide sequence ID" value="NZ_JACBXV010000038.1"/>
</dbReference>
<evidence type="ECO:0000256" key="1">
    <source>
        <dbReference type="ARBA" id="ARBA00006479"/>
    </source>
</evidence>
<dbReference type="InterPro" id="IPR043129">
    <property type="entry name" value="ATPase_NBD"/>
</dbReference>
<name>A0A853EKP5_9ACTO</name>
<evidence type="ECO:0000256" key="2">
    <source>
        <dbReference type="SAM" id="MobiDB-lite"/>
    </source>
</evidence>
<proteinExistence type="inferred from homology"/>
<dbReference type="EMBL" id="JACBXV010000038">
    <property type="protein sequence ID" value="NYS68782.1"/>
    <property type="molecule type" value="Genomic_DNA"/>
</dbReference>
<comment type="similarity">
    <text evidence="1">Belongs to the ROK (NagC/XylR) family.</text>
</comment>
<feature type="region of interest" description="Disordered" evidence="2">
    <location>
        <begin position="334"/>
        <end position="355"/>
    </location>
</feature>
<reference evidence="3 4" key="1">
    <citation type="submission" date="2020-07" db="EMBL/GenBank/DDBJ databases">
        <title>MOT database genomes.</title>
        <authorList>
            <person name="Joseph S."/>
            <person name="Aduse-Opoku J."/>
            <person name="Hashim A."/>
            <person name="Wade W."/>
            <person name="Curtis M."/>
        </authorList>
    </citation>
    <scope>NUCLEOTIDE SEQUENCE [LARGE SCALE GENOMIC DNA]</scope>
    <source>
        <strain evidence="3 4">WMus004</strain>
    </source>
</reference>
<comment type="caution">
    <text evidence="3">The sequence shown here is derived from an EMBL/GenBank/DDBJ whole genome shotgun (WGS) entry which is preliminary data.</text>
</comment>
<dbReference type="Proteomes" id="UP000572528">
    <property type="component" value="Unassembled WGS sequence"/>
</dbReference>
<dbReference type="Gene3D" id="3.30.420.40">
    <property type="match status" value="2"/>
</dbReference>
<gene>
    <name evidence="3" type="ORF">HZZ05_04485</name>
</gene>
<organism evidence="3 4">
    <name type="scientific">Actinomyces bowdenii</name>
    <dbReference type="NCBI Taxonomy" id="131109"/>
    <lineage>
        <taxon>Bacteria</taxon>
        <taxon>Bacillati</taxon>
        <taxon>Actinomycetota</taxon>
        <taxon>Actinomycetes</taxon>
        <taxon>Actinomycetales</taxon>
        <taxon>Actinomycetaceae</taxon>
        <taxon>Actinomyces</taxon>
    </lineage>
</organism>
<sequence length="355" mass="35845">MPDGEAAPRPLPASRCALGIDVGGTAIKAVVCDARGGLLSSLERPTPRSLEGLTHEVGRAVAELRDRISRGRVHHCAESGGAGGRPVVLTDLVPSVGVAVPGIVRESEGMAVASVNLGWRDVPMRDRMEEGLGLPVVLSHDVRAGAWAESHWGAGGPDCLYLAVGTGIASVLMLGGAPVGGGGWAGEVGLIPVPDPDRPGSGARLESIASASAMALRYAATLPGGISGPPGLRARSQGSLGVLRAMETGDERATRIWGTALDALADLIATGACLLGPLDVVIGGGLMRAGQEHFFAPLRQRVSQRLELVPAPRVLPAALGSWSQALGSAGRAMAAAPRAQAAPGRGADAPRPGGG</sequence>
<accession>A0A853EKP5</accession>
<dbReference type="PANTHER" id="PTHR18964:SF149">
    <property type="entry name" value="BIFUNCTIONAL UDP-N-ACETYLGLUCOSAMINE 2-EPIMERASE_N-ACETYLMANNOSAMINE KINASE"/>
    <property type="match status" value="1"/>
</dbReference>
<dbReference type="PANTHER" id="PTHR18964">
    <property type="entry name" value="ROK (REPRESSOR, ORF, KINASE) FAMILY"/>
    <property type="match status" value="1"/>
</dbReference>
<dbReference type="SUPFAM" id="SSF53067">
    <property type="entry name" value="Actin-like ATPase domain"/>
    <property type="match status" value="1"/>
</dbReference>
<evidence type="ECO:0000313" key="3">
    <source>
        <dbReference type="EMBL" id="NYS68782.1"/>
    </source>
</evidence>